<accession>A0A7V8SWS3</accession>
<evidence type="ECO:0000313" key="2">
    <source>
        <dbReference type="Proteomes" id="UP000567293"/>
    </source>
</evidence>
<evidence type="ECO:0000313" key="1">
    <source>
        <dbReference type="EMBL" id="MBA0085228.1"/>
    </source>
</evidence>
<dbReference type="Proteomes" id="UP000567293">
    <property type="component" value="Unassembled WGS sequence"/>
</dbReference>
<name>A0A7V8SWS3_9BACT</name>
<keyword evidence="2" id="KW-1185">Reference proteome</keyword>
<dbReference type="EMBL" id="JACDQQ010000917">
    <property type="protein sequence ID" value="MBA0085228.1"/>
    <property type="molecule type" value="Genomic_DNA"/>
</dbReference>
<organism evidence="1 2">
    <name type="scientific">Candidatus Acidiferrum panamense</name>
    <dbReference type="NCBI Taxonomy" id="2741543"/>
    <lineage>
        <taxon>Bacteria</taxon>
        <taxon>Pseudomonadati</taxon>
        <taxon>Acidobacteriota</taxon>
        <taxon>Terriglobia</taxon>
        <taxon>Candidatus Acidiferrales</taxon>
        <taxon>Candidatus Acidiferrum</taxon>
    </lineage>
</organism>
<comment type="caution">
    <text evidence="1">The sequence shown here is derived from an EMBL/GenBank/DDBJ whole genome shotgun (WGS) entry which is preliminary data.</text>
</comment>
<protein>
    <submittedName>
        <fullName evidence="1">Uncharacterized protein</fullName>
    </submittedName>
</protein>
<sequence length="95" mass="9930">MSEVKMAEVRHFEHCLKGAVPAVFKGGKGVPGDAIFAEIEVQGVRFAVSCVSCGGDNCSPEQFELALRSTIAALAKEVGATLDEGVECFGPSEVN</sequence>
<dbReference type="AlphaFoldDB" id="A0A7V8SWS3"/>
<reference evidence="1" key="1">
    <citation type="submission" date="2020-06" db="EMBL/GenBank/DDBJ databases">
        <title>Legume-microbial interactions unlock mineral nutrients during tropical forest succession.</title>
        <authorList>
            <person name="Epihov D.Z."/>
        </authorList>
    </citation>
    <scope>NUCLEOTIDE SEQUENCE [LARGE SCALE GENOMIC DNA]</scope>
    <source>
        <strain evidence="1">Pan2503</strain>
    </source>
</reference>
<proteinExistence type="predicted"/>
<gene>
    <name evidence="1" type="ORF">HRJ53_09540</name>
</gene>